<dbReference type="Proteomes" id="UP000799439">
    <property type="component" value="Unassembled WGS sequence"/>
</dbReference>
<comment type="caution">
    <text evidence="2">The sequence shown here is derived from an EMBL/GenBank/DDBJ whole genome shotgun (WGS) entry which is preliminary data.</text>
</comment>
<accession>A0A9P4MEN8</accession>
<proteinExistence type="predicted"/>
<evidence type="ECO:0000256" key="1">
    <source>
        <dbReference type="SAM" id="MobiDB-lite"/>
    </source>
</evidence>
<reference evidence="2" key="1">
    <citation type="journal article" date="2020" name="Stud. Mycol.">
        <title>101 Dothideomycetes genomes: a test case for predicting lifestyles and emergence of pathogens.</title>
        <authorList>
            <person name="Haridas S."/>
            <person name="Albert R."/>
            <person name="Binder M."/>
            <person name="Bloem J."/>
            <person name="Labutti K."/>
            <person name="Salamov A."/>
            <person name="Andreopoulos B."/>
            <person name="Baker S."/>
            <person name="Barry K."/>
            <person name="Bills G."/>
            <person name="Bluhm B."/>
            <person name="Cannon C."/>
            <person name="Castanera R."/>
            <person name="Culley D."/>
            <person name="Daum C."/>
            <person name="Ezra D."/>
            <person name="Gonzalez J."/>
            <person name="Henrissat B."/>
            <person name="Kuo A."/>
            <person name="Liang C."/>
            <person name="Lipzen A."/>
            <person name="Lutzoni F."/>
            <person name="Magnuson J."/>
            <person name="Mondo S."/>
            <person name="Nolan M."/>
            <person name="Ohm R."/>
            <person name="Pangilinan J."/>
            <person name="Park H.-J."/>
            <person name="Ramirez L."/>
            <person name="Alfaro M."/>
            <person name="Sun H."/>
            <person name="Tritt A."/>
            <person name="Yoshinaga Y."/>
            <person name="Zwiers L.-H."/>
            <person name="Turgeon B."/>
            <person name="Goodwin S."/>
            <person name="Spatafora J."/>
            <person name="Crous P."/>
            <person name="Grigoriev I."/>
        </authorList>
    </citation>
    <scope>NUCLEOTIDE SEQUENCE</scope>
    <source>
        <strain evidence="2">CBS 260.36</strain>
    </source>
</reference>
<gene>
    <name evidence="2" type="ORF">K461DRAFT_269642</name>
</gene>
<name>A0A9P4MEN8_9PEZI</name>
<sequence>MSTKTGPKQELNEENYKALADENGIISLEKLKEQFGLDLDGICLGSALITSLSIIFFERQALAKADYSVKYYKDPTGYNGRYLECETNGFKYCPVDMEHKFGKASSSGGAIVFPIFRTYKIGKPGDECGGCLGAGATHQCYPLQASSRSRMPTQLSLVVLRDAKSIPKAPSCPAKRKESALGRRNGLTTSTTGTKKCATINKAGVGNTAFYRKEGIPPELLKDMDTIQDDRGFVSKWSKRSEIVMHTHYE</sequence>
<protein>
    <submittedName>
        <fullName evidence="2">Uncharacterized protein</fullName>
    </submittedName>
</protein>
<evidence type="ECO:0000313" key="3">
    <source>
        <dbReference type="Proteomes" id="UP000799439"/>
    </source>
</evidence>
<dbReference type="AlphaFoldDB" id="A0A9P4MEN8"/>
<organism evidence="2 3">
    <name type="scientific">Myriangium duriaei CBS 260.36</name>
    <dbReference type="NCBI Taxonomy" id="1168546"/>
    <lineage>
        <taxon>Eukaryota</taxon>
        <taxon>Fungi</taxon>
        <taxon>Dikarya</taxon>
        <taxon>Ascomycota</taxon>
        <taxon>Pezizomycotina</taxon>
        <taxon>Dothideomycetes</taxon>
        <taxon>Dothideomycetidae</taxon>
        <taxon>Myriangiales</taxon>
        <taxon>Myriangiaceae</taxon>
        <taxon>Myriangium</taxon>
    </lineage>
</organism>
<evidence type="ECO:0000313" key="2">
    <source>
        <dbReference type="EMBL" id="KAF2151410.1"/>
    </source>
</evidence>
<keyword evidence="3" id="KW-1185">Reference proteome</keyword>
<dbReference type="EMBL" id="ML996088">
    <property type="protein sequence ID" value="KAF2151410.1"/>
    <property type="molecule type" value="Genomic_DNA"/>
</dbReference>
<feature type="region of interest" description="Disordered" evidence="1">
    <location>
        <begin position="168"/>
        <end position="193"/>
    </location>
</feature>